<dbReference type="Gramene" id="Psat07G0586200-T1">
    <property type="protein sequence ID" value="KAI5390730.1"/>
    <property type="gene ID" value="KIW84_075862"/>
</dbReference>
<dbReference type="GO" id="GO:0010968">
    <property type="term" value="P:regulation of microtubule nucleation"/>
    <property type="evidence" value="ECO:0007669"/>
    <property type="project" value="InterPro"/>
</dbReference>
<dbReference type="PANTHER" id="PTHR45096">
    <property type="entry name" value="PROTEIN NEDD1"/>
    <property type="match status" value="1"/>
</dbReference>
<name>A0A9D4VXS6_PEA</name>
<dbReference type="SUPFAM" id="SSF50978">
    <property type="entry name" value="WD40 repeat-like"/>
    <property type="match status" value="1"/>
</dbReference>
<dbReference type="GO" id="GO:0000919">
    <property type="term" value="P:cell plate assembly"/>
    <property type="evidence" value="ECO:0007669"/>
    <property type="project" value="TreeGrafter"/>
</dbReference>
<evidence type="ECO:0000256" key="1">
    <source>
        <dbReference type="SAM" id="MobiDB-lite"/>
    </source>
</evidence>
<dbReference type="EMBL" id="JAMSHJ010000007">
    <property type="protein sequence ID" value="KAI5390730.1"/>
    <property type="molecule type" value="Genomic_DNA"/>
</dbReference>
<keyword evidence="3" id="KW-1185">Reference proteome</keyword>
<dbReference type="AlphaFoldDB" id="A0A9D4VXS6"/>
<proteinExistence type="predicted"/>
<dbReference type="GO" id="GO:2000694">
    <property type="term" value="P:regulation of phragmoplast microtubule organization"/>
    <property type="evidence" value="ECO:0007669"/>
    <property type="project" value="TreeGrafter"/>
</dbReference>
<dbReference type="PANTHER" id="PTHR45096:SF1">
    <property type="entry name" value="PROTEIN NEDD1"/>
    <property type="match status" value="1"/>
</dbReference>
<gene>
    <name evidence="2" type="ORF">KIW84_075862</name>
</gene>
<organism evidence="2 3">
    <name type="scientific">Pisum sativum</name>
    <name type="common">Garden pea</name>
    <name type="synonym">Lathyrus oleraceus</name>
    <dbReference type="NCBI Taxonomy" id="3888"/>
    <lineage>
        <taxon>Eukaryota</taxon>
        <taxon>Viridiplantae</taxon>
        <taxon>Streptophyta</taxon>
        <taxon>Embryophyta</taxon>
        <taxon>Tracheophyta</taxon>
        <taxon>Spermatophyta</taxon>
        <taxon>Magnoliopsida</taxon>
        <taxon>eudicotyledons</taxon>
        <taxon>Gunneridae</taxon>
        <taxon>Pentapetalae</taxon>
        <taxon>rosids</taxon>
        <taxon>fabids</taxon>
        <taxon>Fabales</taxon>
        <taxon>Fabaceae</taxon>
        <taxon>Papilionoideae</taxon>
        <taxon>50 kb inversion clade</taxon>
        <taxon>NPAAA clade</taxon>
        <taxon>Hologalegina</taxon>
        <taxon>IRL clade</taxon>
        <taxon>Fabeae</taxon>
        <taxon>Lathyrus</taxon>
    </lineage>
</organism>
<dbReference type="GO" id="GO:0005828">
    <property type="term" value="C:kinetochore microtubule"/>
    <property type="evidence" value="ECO:0007669"/>
    <property type="project" value="TreeGrafter"/>
</dbReference>
<dbReference type="InterPro" id="IPR036322">
    <property type="entry name" value="WD40_repeat_dom_sf"/>
</dbReference>
<sequence length="147" mass="16517">MNVQYRFHIRSKPRGSDGSDEENVKSLGPVTLLLKGQDLPVKSDDDKEVHPVPSKEHYNRKIYPRVSRRLLVAAGNDATVHLWDTTGRNPKLSWMKQHSTPTAGISFSPSNDKIIDSVGLDKKLYTYDSGSRRTTSCISCEAPFFLL</sequence>
<dbReference type="InterPro" id="IPR044621">
    <property type="entry name" value="NEDD1"/>
</dbReference>
<reference evidence="2 3" key="1">
    <citation type="journal article" date="2022" name="Nat. Genet.">
        <title>Improved pea reference genome and pan-genome highlight genomic features and evolutionary characteristics.</title>
        <authorList>
            <person name="Yang T."/>
            <person name="Liu R."/>
            <person name="Luo Y."/>
            <person name="Hu S."/>
            <person name="Wang D."/>
            <person name="Wang C."/>
            <person name="Pandey M.K."/>
            <person name="Ge S."/>
            <person name="Xu Q."/>
            <person name="Li N."/>
            <person name="Li G."/>
            <person name="Huang Y."/>
            <person name="Saxena R.K."/>
            <person name="Ji Y."/>
            <person name="Li M."/>
            <person name="Yan X."/>
            <person name="He Y."/>
            <person name="Liu Y."/>
            <person name="Wang X."/>
            <person name="Xiang C."/>
            <person name="Varshney R.K."/>
            <person name="Ding H."/>
            <person name="Gao S."/>
            <person name="Zong X."/>
        </authorList>
    </citation>
    <scope>NUCLEOTIDE SEQUENCE [LARGE SCALE GENOMIC DNA]</scope>
    <source>
        <strain evidence="2 3">cv. Zhongwan 6</strain>
    </source>
</reference>
<dbReference type="InterPro" id="IPR015943">
    <property type="entry name" value="WD40/YVTN_repeat-like_dom_sf"/>
</dbReference>
<evidence type="ECO:0000313" key="3">
    <source>
        <dbReference type="Proteomes" id="UP001058974"/>
    </source>
</evidence>
<evidence type="ECO:0000313" key="2">
    <source>
        <dbReference type="EMBL" id="KAI5390730.1"/>
    </source>
</evidence>
<accession>A0A9D4VXS6</accession>
<dbReference type="Proteomes" id="UP001058974">
    <property type="component" value="Chromosome 7"/>
</dbReference>
<comment type="caution">
    <text evidence="2">The sequence shown here is derived from an EMBL/GenBank/DDBJ whole genome shotgun (WGS) entry which is preliminary data.</text>
</comment>
<feature type="region of interest" description="Disordered" evidence="1">
    <location>
        <begin position="9"/>
        <end position="29"/>
    </location>
</feature>
<protein>
    <submittedName>
        <fullName evidence="2">Uncharacterized protein</fullName>
    </submittedName>
</protein>
<dbReference type="Gene3D" id="2.130.10.10">
    <property type="entry name" value="YVTN repeat-like/Quinoprotein amine dehydrogenase"/>
    <property type="match status" value="1"/>
</dbReference>
<dbReference type="GO" id="GO:0140496">
    <property type="term" value="F:gamma-tubulin complex binding"/>
    <property type="evidence" value="ECO:0007669"/>
    <property type="project" value="InterPro"/>
</dbReference>
<dbReference type="GO" id="GO:0032467">
    <property type="term" value="P:positive regulation of cytokinesis"/>
    <property type="evidence" value="ECO:0007669"/>
    <property type="project" value="TreeGrafter"/>
</dbReference>
<dbReference type="GO" id="GO:0060236">
    <property type="term" value="P:regulation of mitotic spindle organization"/>
    <property type="evidence" value="ECO:0007669"/>
    <property type="project" value="TreeGrafter"/>
</dbReference>